<dbReference type="AlphaFoldDB" id="A0A9Q1BCE6"/>
<evidence type="ECO:0000313" key="4">
    <source>
        <dbReference type="Proteomes" id="UP001152320"/>
    </source>
</evidence>
<sequence>MAVPIAGSNFSRVVLIVIIMTSCLLWGISSSVVHKQDEETLKTARKFTDEEGYLESRVSQLERHLAKIEQLLTTVEKDRIDGDLQTRKRRNAEDLATLPSDESNLYRTCTPRDCIPCPTGPTGPPGPPGAQGPPGRDGLNGRDGNDGRDGRDSPITGYQGDTGTNVVQPEVKPRNTSNGGTVYVRWGRRECPDSAQLVYDGITSGGGYAEKGDGGNYICLPHEPIYDVTESSAHGNRARIYPTELYGNGFPPFQSFHDGGDDIPCVVCRAESRPTVLMVPARNICPSEEWTLEYSGYLSAGRYDVFRTEYICVDAEPQAVPRTAGYQNGAWLHPVEGRCLSGGGLPCGPYVNGYELTCAICTI</sequence>
<dbReference type="GO" id="GO:0005615">
    <property type="term" value="C:extracellular space"/>
    <property type="evidence" value="ECO:0007669"/>
    <property type="project" value="TreeGrafter"/>
</dbReference>
<keyword evidence="2" id="KW-0812">Transmembrane</keyword>
<evidence type="ECO:0000256" key="1">
    <source>
        <dbReference type="SAM" id="MobiDB-lite"/>
    </source>
</evidence>
<feature type="transmembrane region" description="Helical" evidence="2">
    <location>
        <begin position="12"/>
        <end position="33"/>
    </location>
</feature>
<feature type="compositionally biased region" description="Basic and acidic residues" evidence="1">
    <location>
        <begin position="139"/>
        <end position="152"/>
    </location>
</feature>
<dbReference type="Proteomes" id="UP001152320">
    <property type="component" value="Chromosome 20"/>
</dbReference>
<organism evidence="3 4">
    <name type="scientific">Holothuria leucospilota</name>
    <name type="common">Black long sea cucumber</name>
    <name type="synonym">Mertensiothuria leucospilota</name>
    <dbReference type="NCBI Taxonomy" id="206669"/>
    <lineage>
        <taxon>Eukaryota</taxon>
        <taxon>Metazoa</taxon>
        <taxon>Echinodermata</taxon>
        <taxon>Eleutherozoa</taxon>
        <taxon>Echinozoa</taxon>
        <taxon>Holothuroidea</taxon>
        <taxon>Aspidochirotacea</taxon>
        <taxon>Aspidochirotida</taxon>
        <taxon>Holothuriidae</taxon>
        <taxon>Holothuria</taxon>
    </lineage>
</organism>
<dbReference type="PANTHER" id="PTHR24024:SF18">
    <property type="entry name" value="SHORT-CHAIN COLLAGEN C4-LIKE"/>
    <property type="match status" value="1"/>
</dbReference>
<evidence type="ECO:0000313" key="3">
    <source>
        <dbReference type="EMBL" id="KAJ8022596.1"/>
    </source>
</evidence>
<feature type="region of interest" description="Disordered" evidence="1">
    <location>
        <begin position="117"/>
        <end position="182"/>
    </location>
</feature>
<keyword evidence="2" id="KW-0472">Membrane</keyword>
<keyword evidence="3" id="KW-0176">Collagen</keyword>
<keyword evidence="4" id="KW-1185">Reference proteome</keyword>
<feature type="compositionally biased region" description="Pro residues" evidence="1">
    <location>
        <begin position="118"/>
        <end position="131"/>
    </location>
</feature>
<proteinExistence type="predicted"/>
<protein>
    <submittedName>
        <fullName evidence="3">Short-chain collagen C4</fullName>
    </submittedName>
</protein>
<dbReference type="OrthoDB" id="6086925at2759"/>
<gene>
    <name evidence="3" type="ORF">HOLleu_37548</name>
</gene>
<keyword evidence="2" id="KW-1133">Transmembrane helix</keyword>
<comment type="caution">
    <text evidence="3">The sequence shown here is derived from an EMBL/GenBank/DDBJ whole genome shotgun (WGS) entry which is preliminary data.</text>
</comment>
<accession>A0A9Q1BCE6</accession>
<dbReference type="PANTHER" id="PTHR24024">
    <property type="entry name" value="PULMONARY SURFACTANT-ASSOCIATED PROTEIN A"/>
    <property type="match status" value="1"/>
</dbReference>
<dbReference type="InterPro" id="IPR051077">
    <property type="entry name" value="Ca-dependent_lectin"/>
</dbReference>
<evidence type="ECO:0000256" key="2">
    <source>
        <dbReference type="SAM" id="Phobius"/>
    </source>
</evidence>
<reference evidence="3" key="1">
    <citation type="submission" date="2021-10" db="EMBL/GenBank/DDBJ databases">
        <title>Tropical sea cucumber genome reveals ecological adaptation and Cuvierian tubules defense mechanism.</title>
        <authorList>
            <person name="Chen T."/>
        </authorList>
    </citation>
    <scope>NUCLEOTIDE SEQUENCE</scope>
    <source>
        <strain evidence="3">Nanhai2018</strain>
        <tissue evidence="3">Muscle</tissue>
    </source>
</reference>
<dbReference type="EMBL" id="JAIZAY010000020">
    <property type="protein sequence ID" value="KAJ8022596.1"/>
    <property type="molecule type" value="Genomic_DNA"/>
</dbReference>
<name>A0A9Q1BCE6_HOLLE</name>
<dbReference type="GO" id="GO:0005581">
    <property type="term" value="C:collagen trimer"/>
    <property type="evidence" value="ECO:0007669"/>
    <property type="project" value="UniProtKB-KW"/>
</dbReference>